<organism evidence="1 2">
    <name type="scientific">Caerostris extrusa</name>
    <name type="common">Bark spider</name>
    <name type="synonym">Caerostris bankana</name>
    <dbReference type="NCBI Taxonomy" id="172846"/>
    <lineage>
        <taxon>Eukaryota</taxon>
        <taxon>Metazoa</taxon>
        <taxon>Ecdysozoa</taxon>
        <taxon>Arthropoda</taxon>
        <taxon>Chelicerata</taxon>
        <taxon>Arachnida</taxon>
        <taxon>Araneae</taxon>
        <taxon>Araneomorphae</taxon>
        <taxon>Entelegynae</taxon>
        <taxon>Araneoidea</taxon>
        <taxon>Araneidae</taxon>
        <taxon>Caerostris</taxon>
    </lineage>
</organism>
<keyword evidence="2" id="KW-1185">Reference proteome</keyword>
<feature type="non-terminal residue" evidence="1">
    <location>
        <position position="1"/>
    </location>
</feature>
<proteinExistence type="predicted"/>
<accession>A0AAV4NAY3</accession>
<dbReference type="Proteomes" id="UP001054945">
    <property type="component" value="Unassembled WGS sequence"/>
</dbReference>
<name>A0AAV4NAY3_CAEEX</name>
<evidence type="ECO:0000313" key="1">
    <source>
        <dbReference type="EMBL" id="GIX81653.1"/>
    </source>
</evidence>
<reference evidence="1 2" key="1">
    <citation type="submission" date="2021-06" db="EMBL/GenBank/DDBJ databases">
        <title>Caerostris extrusa draft genome.</title>
        <authorList>
            <person name="Kono N."/>
            <person name="Arakawa K."/>
        </authorList>
    </citation>
    <scope>NUCLEOTIDE SEQUENCE [LARGE SCALE GENOMIC DNA]</scope>
</reference>
<comment type="caution">
    <text evidence="1">The sequence shown here is derived from an EMBL/GenBank/DDBJ whole genome shotgun (WGS) entry which is preliminary data.</text>
</comment>
<dbReference type="EMBL" id="BPLR01003151">
    <property type="protein sequence ID" value="GIX81653.1"/>
    <property type="molecule type" value="Genomic_DNA"/>
</dbReference>
<protein>
    <submittedName>
        <fullName evidence="1">Uncharacterized protein</fullName>
    </submittedName>
</protein>
<evidence type="ECO:0000313" key="2">
    <source>
        <dbReference type="Proteomes" id="UP001054945"/>
    </source>
</evidence>
<sequence length="37" mass="4094">SITSIERLSPDYCVLTGVCCIQVSRLVSARLYSEEMA</sequence>
<dbReference type="AlphaFoldDB" id="A0AAV4NAY3"/>
<gene>
    <name evidence="1" type="ORF">CEXT_581521</name>
</gene>